<evidence type="ECO:0000256" key="8">
    <source>
        <dbReference type="ARBA" id="ARBA00022692"/>
    </source>
</evidence>
<evidence type="ECO:0000256" key="9">
    <source>
        <dbReference type="ARBA" id="ARBA00022723"/>
    </source>
</evidence>
<keyword evidence="9" id="KW-0479">Metal-binding</keyword>
<evidence type="ECO:0000256" key="4">
    <source>
        <dbReference type="ARBA" id="ARBA00004922"/>
    </source>
</evidence>
<feature type="domain" description="Oligosaccharyl transferase STT3 N-terminal" evidence="15">
    <location>
        <begin position="79"/>
        <end position="393"/>
    </location>
</feature>
<evidence type="ECO:0000256" key="3">
    <source>
        <dbReference type="ARBA" id="ARBA00004127"/>
    </source>
</evidence>
<comment type="subcellular location">
    <subcellularLocation>
        <location evidence="3">Endomembrane system</location>
        <topology evidence="3">Multi-pass membrane protein</topology>
    </subcellularLocation>
</comment>
<dbReference type="PANTHER" id="PTHR13872">
    <property type="entry name" value="DOLICHYL-DIPHOSPHOOLIGOSACCHARIDE--PROTEIN GLYCOSYLTRANSFERASE SUBUNIT"/>
    <property type="match status" value="1"/>
</dbReference>
<evidence type="ECO:0000256" key="13">
    <source>
        <dbReference type="ARBA" id="ARBA00023211"/>
    </source>
</evidence>
<dbReference type="InterPro" id="IPR003674">
    <property type="entry name" value="Oligo_trans_STT3"/>
</dbReference>
<dbReference type="EMBL" id="CP040463">
    <property type="protein sequence ID" value="QCT93947.1"/>
    <property type="molecule type" value="Genomic_DNA"/>
</dbReference>
<comment type="similarity">
    <text evidence="5">Belongs to the STT3 family.</text>
</comment>
<keyword evidence="10" id="KW-0460">Magnesium</keyword>
<sequence>MNYKIDKKYAFILVIVAYVFSIVVRLYYYFWAKNIPEFIWNNTLIINNVDGYYYAAGAYEILHNSHVIGDLNPIHSFPSILTAVIVKLFPFLSLDQVILWMPAIFGSLVVVPVYLIGRSLKNDFLGFGAALISGIAWSYYNRTMIGYYDTDMLVITLLMFVIWGTIEWFENKTKLMYIIVPLFIILFELWYPQSRTYLLAYFFLSIIYWYFKDRSRDSLFLLLLVGVAIFHFPLYINAIIILLLLIVFNKIPSLLYNNKFLYLLIFLVILGDLFSGTLNVLMSEINAYINRKNNNILGLHYYHVYKTIREASAIPYDLVAKRISGNEILFGLSAIGYVLMLIRWPVFIITLPFVGMGIMAHKMGLRFTIYAVPFFALGLVHLSFRVSELIKTPKIYKLIIPFFLVSISLFYNIKHVIYYKTPTTFIKPEVASLNKLSKIAKPEDYVVTWWDYGHPIRYYAHTKTLIDGGKHSGADNFPVSFILTHNQIAAANMARLDVELTDKIEVQKELGKYDDNRSLIQIMMDKYGYKNPNAFLNALNNPNFKLPKKTRDVYLYLPFRMTDIYPTVAIFSSIDLLTGKVKQPVILATSVRGISNRGIVFSNGIVLDNRGNLIINNQIIPINSFYISDYKNNKFIVKKNKINPNSNIYVLWYRPLNKVLIVDKKIFDSTYVQMFFLQKYNKEIFEPVILNPYVKIYKLKK</sequence>
<evidence type="ECO:0000313" key="19">
    <source>
        <dbReference type="Proteomes" id="UP000306825"/>
    </source>
</evidence>
<evidence type="ECO:0000256" key="12">
    <source>
        <dbReference type="ARBA" id="ARBA00023136"/>
    </source>
</evidence>
<feature type="transmembrane region" description="Helical" evidence="14">
    <location>
        <begin position="97"/>
        <end position="117"/>
    </location>
</feature>
<evidence type="ECO:0000256" key="7">
    <source>
        <dbReference type="ARBA" id="ARBA00022679"/>
    </source>
</evidence>
<feature type="transmembrane region" description="Helical" evidence="14">
    <location>
        <begin position="328"/>
        <end position="355"/>
    </location>
</feature>
<keyword evidence="11 14" id="KW-1133">Transmembrane helix</keyword>
<dbReference type="Pfam" id="PF02516">
    <property type="entry name" value="STT3"/>
    <property type="match status" value="1"/>
</dbReference>
<keyword evidence="12 14" id="KW-0472">Membrane</keyword>
<accession>A0ABX5V6P8</accession>
<comment type="pathway">
    <text evidence="4">Protein modification; protein glycosylation.</text>
</comment>
<feature type="transmembrane region" description="Helical" evidence="14">
    <location>
        <begin position="124"/>
        <end position="140"/>
    </location>
</feature>
<feature type="domain" description="STT3/PglB/AglB core" evidence="17">
    <location>
        <begin position="443"/>
        <end position="577"/>
    </location>
</feature>
<keyword evidence="19" id="KW-1185">Reference proteome</keyword>
<dbReference type="RefSeq" id="WP_138322900.1">
    <property type="nucleotide sequence ID" value="NZ_CP040463.1"/>
</dbReference>
<evidence type="ECO:0000256" key="6">
    <source>
        <dbReference type="ARBA" id="ARBA00022676"/>
    </source>
</evidence>
<keyword evidence="8 14" id="KW-0812">Transmembrane</keyword>
<gene>
    <name evidence="18" type="ORF">FE773_01755</name>
</gene>
<dbReference type="Gene3D" id="3.40.1380.40">
    <property type="match status" value="1"/>
</dbReference>
<dbReference type="Pfam" id="PF21436">
    <property type="entry name" value="STT3-PglB_core"/>
    <property type="match status" value="1"/>
</dbReference>
<feature type="transmembrane region" description="Helical" evidence="14">
    <location>
        <begin position="197"/>
        <end position="212"/>
    </location>
</feature>
<dbReference type="InterPro" id="IPR041563">
    <property type="entry name" value="STT3_PglB_C"/>
</dbReference>
<evidence type="ECO:0000259" key="17">
    <source>
        <dbReference type="Pfam" id="PF21436"/>
    </source>
</evidence>
<organism evidence="18 19">
    <name type="scientific">Caminibacter mediatlanticus TB-2</name>
    <dbReference type="NCBI Taxonomy" id="391592"/>
    <lineage>
        <taxon>Bacteria</taxon>
        <taxon>Pseudomonadati</taxon>
        <taxon>Campylobacterota</taxon>
        <taxon>Epsilonproteobacteria</taxon>
        <taxon>Nautiliales</taxon>
        <taxon>Nautiliaceae</taxon>
        <taxon>Caminibacter</taxon>
    </lineage>
</organism>
<evidence type="ECO:0000313" key="18">
    <source>
        <dbReference type="EMBL" id="QCT93947.1"/>
    </source>
</evidence>
<evidence type="ECO:0000256" key="1">
    <source>
        <dbReference type="ARBA" id="ARBA00001936"/>
    </source>
</evidence>
<dbReference type="PANTHER" id="PTHR13872:SF1">
    <property type="entry name" value="DOLICHYL-DIPHOSPHOOLIGOSACCHARIDE--PROTEIN GLYCOSYLTRANSFERASE SUBUNIT STT3B"/>
    <property type="match status" value="1"/>
</dbReference>
<dbReference type="Pfam" id="PF18527">
    <property type="entry name" value="STT3_PglB_C"/>
    <property type="match status" value="1"/>
</dbReference>
<feature type="transmembrane region" description="Helical" evidence="14">
    <location>
        <begin position="9"/>
        <end position="30"/>
    </location>
</feature>
<feature type="transmembrane region" description="Helical" evidence="14">
    <location>
        <begin position="219"/>
        <end position="248"/>
    </location>
</feature>
<keyword evidence="13" id="KW-0464">Manganese</keyword>
<feature type="transmembrane region" description="Helical" evidence="14">
    <location>
        <begin position="396"/>
        <end position="413"/>
    </location>
</feature>
<reference evidence="18 19" key="1">
    <citation type="submission" date="2019-05" db="EMBL/GenBank/DDBJ databases">
        <title>A comparative analysis of the Nautiliaceae.</title>
        <authorList>
            <person name="Grosche A."/>
            <person name="Smedile F."/>
            <person name="Vetriani C."/>
        </authorList>
    </citation>
    <scope>NUCLEOTIDE SEQUENCE [LARGE SCALE GENOMIC DNA]</scope>
    <source>
        <strain evidence="18 19">TB-2</strain>
    </source>
</reference>
<dbReference type="InterPro" id="IPR048999">
    <property type="entry name" value="STT3-PglB_core"/>
</dbReference>
<evidence type="ECO:0000256" key="14">
    <source>
        <dbReference type="SAM" id="Phobius"/>
    </source>
</evidence>
<evidence type="ECO:0000256" key="10">
    <source>
        <dbReference type="ARBA" id="ARBA00022842"/>
    </source>
</evidence>
<evidence type="ECO:0000256" key="2">
    <source>
        <dbReference type="ARBA" id="ARBA00001946"/>
    </source>
</evidence>
<evidence type="ECO:0000259" key="16">
    <source>
        <dbReference type="Pfam" id="PF18527"/>
    </source>
</evidence>
<dbReference type="InterPro" id="IPR048307">
    <property type="entry name" value="STT3_N"/>
</dbReference>
<protein>
    <submittedName>
        <fullName evidence="18">Peptide transporter</fullName>
    </submittedName>
</protein>
<name>A0ABX5V6P8_9BACT</name>
<comment type="cofactor">
    <cofactor evidence="2">
        <name>Mg(2+)</name>
        <dbReference type="ChEBI" id="CHEBI:18420"/>
    </cofactor>
</comment>
<evidence type="ECO:0000256" key="11">
    <source>
        <dbReference type="ARBA" id="ARBA00022989"/>
    </source>
</evidence>
<dbReference type="Proteomes" id="UP000306825">
    <property type="component" value="Chromosome"/>
</dbReference>
<feature type="transmembrane region" description="Helical" evidence="14">
    <location>
        <begin position="367"/>
        <end position="384"/>
    </location>
</feature>
<keyword evidence="7" id="KW-0808">Transferase</keyword>
<evidence type="ECO:0000256" key="5">
    <source>
        <dbReference type="ARBA" id="ARBA00010810"/>
    </source>
</evidence>
<feature type="transmembrane region" description="Helical" evidence="14">
    <location>
        <begin position="152"/>
        <end position="168"/>
    </location>
</feature>
<feature type="transmembrane region" description="Helical" evidence="14">
    <location>
        <begin position="175"/>
        <end position="191"/>
    </location>
</feature>
<proteinExistence type="inferred from homology"/>
<feature type="transmembrane region" description="Helical" evidence="14">
    <location>
        <begin position="260"/>
        <end position="282"/>
    </location>
</feature>
<evidence type="ECO:0000259" key="15">
    <source>
        <dbReference type="Pfam" id="PF02516"/>
    </source>
</evidence>
<feature type="domain" description="STT3 subunit PglB C-terminal" evidence="16">
    <location>
        <begin position="595"/>
        <end position="660"/>
    </location>
</feature>
<comment type="cofactor">
    <cofactor evidence="1">
        <name>Mn(2+)</name>
        <dbReference type="ChEBI" id="CHEBI:29035"/>
    </cofactor>
</comment>
<keyword evidence="6" id="KW-0328">Glycosyltransferase</keyword>